<protein>
    <recommendedName>
        <fullName evidence="2">non-specific serine/threonine protein kinase</fullName>
        <ecNumber evidence="2">2.7.11.1</ecNumber>
    </recommendedName>
</protein>
<dbReference type="SUPFAM" id="SSF56112">
    <property type="entry name" value="Protein kinase-like (PK-like)"/>
    <property type="match status" value="1"/>
</dbReference>
<dbReference type="InterPro" id="IPR001611">
    <property type="entry name" value="Leu-rich_rpt"/>
</dbReference>
<evidence type="ECO:0000256" key="11">
    <source>
        <dbReference type="ARBA" id="ARBA00022840"/>
    </source>
</evidence>
<evidence type="ECO:0000256" key="16">
    <source>
        <dbReference type="ARBA" id="ARBA00048679"/>
    </source>
</evidence>
<evidence type="ECO:0000313" key="22">
    <source>
        <dbReference type="Proteomes" id="UP000001514"/>
    </source>
</evidence>
<proteinExistence type="predicted"/>
<feature type="transmembrane region" description="Helical" evidence="18">
    <location>
        <begin position="191"/>
        <end position="212"/>
    </location>
</feature>
<dbReference type="SUPFAM" id="SSF52058">
    <property type="entry name" value="L domain-like"/>
    <property type="match status" value="1"/>
</dbReference>
<dbReference type="Pfam" id="PF00069">
    <property type="entry name" value="Pkinase"/>
    <property type="match status" value="1"/>
</dbReference>
<dbReference type="GO" id="GO:0004674">
    <property type="term" value="F:protein serine/threonine kinase activity"/>
    <property type="evidence" value="ECO:0000318"/>
    <property type="project" value="GO_Central"/>
</dbReference>
<evidence type="ECO:0000256" key="6">
    <source>
        <dbReference type="ARBA" id="ARBA00022692"/>
    </source>
</evidence>
<feature type="chain" id="PRO_5003122694" description="non-specific serine/threonine protein kinase" evidence="19">
    <location>
        <begin position="30"/>
        <end position="565"/>
    </location>
</feature>
<dbReference type="KEGG" id="smo:SELMODRAFT_421872"/>
<evidence type="ECO:0000256" key="13">
    <source>
        <dbReference type="ARBA" id="ARBA00023136"/>
    </source>
</evidence>
<dbReference type="InterPro" id="IPR011009">
    <property type="entry name" value="Kinase-like_dom_sf"/>
</dbReference>
<keyword evidence="13 18" id="KW-0472">Membrane</keyword>
<dbReference type="Gene3D" id="3.30.200.20">
    <property type="entry name" value="Phosphorylase Kinase, domain 1"/>
    <property type="match status" value="1"/>
</dbReference>
<keyword evidence="11 17" id="KW-0067">ATP-binding</keyword>
<dbReference type="PROSITE" id="PS50011">
    <property type="entry name" value="PROTEIN_KINASE_DOM"/>
    <property type="match status" value="1"/>
</dbReference>
<dbReference type="InterPro" id="IPR013210">
    <property type="entry name" value="LRR_N_plant-typ"/>
</dbReference>
<evidence type="ECO:0000256" key="3">
    <source>
        <dbReference type="ARBA" id="ARBA00022527"/>
    </source>
</evidence>
<comment type="catalytic activity">
    <reaction evidence="16">
        <text>L-seryl-[protein] + ATP = O-phospho-L-seryl-[protein] + ADP + H(+)</text>
        <dbReference type="Rhea" id="RHEA:17989"/>
        <dbReference type="Rhea" id="RHEA-COMP:9863"/>
        <dbReference type="Rhea" id="RHEA-COMP:11604"/>
        <dbReference type="ChEBI" id="CHEBI:15378"/>
        <dbReference type="ChEBI" id="CHEBI:29999"/>
        <dbReference type="ChEBI" id="CHEBI:30616"/>
        <dbReference type="ChEBI" id="CHEBI:83421"/>
        <dbReference type="ChEBI" id="CHEBI:456216"/>
        <dbReference type="EC" id="2.7.11.1"/>
    </reaction>
</comment>
<evidence type="ECO:0000256" key="1">
    <source>
        <dbReference type="ARBA" id="ARBA00004167"/>
    </source>
</evidence>
<evidence type="ECO:0000256" key="9">
    <source>
        <dbReference type="ARBA" id="ARBA00022741"/>
    </source>
</evidence>
<dbReference type="InterPro" id="IPR032675">
    <property type="entry name" value="LRR_dom_sf"/>
</dbReference>
<dbReference type="EC" id="2.7.11.1" evidence="2"/>
<dbReference type="InterPro" id="IPR000719">
    <property type="entry name" value="Prot_kinase_dom"/>
</dbReference>
<keyword evidence="9 17" id="KW-0547">Nucleotide-binding</keyword>
<keyword evidence="12 18" id="KW-1133">Transmembrane helix</keyword>
<dbReference type="OMA" id="RRHTEAN"/>
<dbReference type="OrthoDB" id="5966500at2759"/>
<evidence type="ECO:0000313" key="21">
    <source>
        <dbReference type="EMBL" id="EFJ16376.1"/>
    </source>
</evidence>
<evidence type="ECO:0000256" key="10">
    <source>
        <dbReference type="ARBA" id="ARBA00022777"/>
    </source>
</evidence>
<keyword evidence="5" id="KW-0808">Transferase</keyword>
<evidence type="ECO:0000256" key="15">
    <source>
        <dbReference type="ARBA" id="ARBA00047899"/>
    </source>
</evidence>
<dbReference type="Proteomes" id="UP000001514">
    <property type="component" value="Unassembled WGS sequence"/>
</dbReference>
<dbReference type="SMART" id="SM00369">
    <property type="entry name" value="LRR_TYP"/>
    <property type="match status" value="3"/>
</dbReference>
<evidence type="ECO:0000256" key="7">
    <source>
        <dbReference type="ARBA" id="ARBA00022729"/>
    </source>
</evidence>
<evidence type="ECO:0000256" key="12">
    <source>
        <dbReference type="ARBA" id="ARBA00022989"/>
    </source>
</evidence>
<gene>
    <name evidence="21" type="ORF">SELMODRAFT_421872</name>
</gene>
<dbReference type="Pfam" id="PF13855">
    <property type="entry name" value="LRR_8"/>
    <property type="match status" value="1"/>
</dbReference>
<dbReference type="HOGENOM" id="CLU_000288_92_7_1"/>
<dbReference type="FunFam" id="3.80.10.10:FF:000275">
    <property type="entry name" value="Leucine-rich repeat receptor-like protein kinase"/>
    <property type="match status" value="1"/>
</dbReference>
<comment type="subcellular location">
    <subcellularLocation>
        <location evidence="1">Membrane</location>
        <topology evidence="1">Single-pass membrane protein</topology>
    </subcellularLocation>
</comment>
<dbReference type="InterPro" id="IPR003591">
    <property type="entry name" value="Leu-rich_rpt_typical-subtyp"/>
</dbReference>
<feature type="binding site" evidence="17">
    <location>
        <position position="282"/>
    </location>
    <ligand>
        <name>ATP</name>
        <dbReference type="ChEBI" id="CHEBI:30616"/>
    </ligand>
</feature>
<dbReference type="Gene3D" id="3.80.10.10">
    <property type="entry name" value="Ribonuclease Inhibitor"/>
    <property type="match status" value="1"/>
</dbReference>
<keyword evidence="8" id="KW-0677">Repeat</keyword>
<evidence type="ECO:0000256" key="17">
    <source>
        <dbReference type="PROSITE-ProRule" id="PRU10141"/>
    </source>
</evidence>
<dbReference type="Gramene" id="EFJ16376">
    <property type="protein sequence ID" value="EFJ16376"/>
    <property type="gene ID" value="SELMODRAFT_421872"/>
</dbReference>
<dbReference type="EMBL" id="GL377619">
    <property type="protein sequence ID" value="EFJ16376.1"/>
    <property type="molecule type" value="Genomic_DNA"/>
</dbReference>
<evidence type="ECO:0000256" key="8">
    <source>
        <dbReference type="ARBA" id="ARBA00022737"/>
    </source>
</evidence>
<evidence type="ECO:0000256" key="5">
    <source>
        <dbReference type="ARBA" id="ARBA00022679"/>
    </source>
</evidence>
<dbReference type="FunFam" id="1.10.510.10:FF:001023">
    <property type="entry name" value="Os07g0541700 protein"/>
    <property type="match status" value="1"/>
</dbReference>
<evidence type="ECO:0000256" key="18">
    <source>
        <dbReference type="SAM" id="Phobius"/>
    </source>
</evidence>
<feature type="signal peptide" evidence="19">
    <location>
        <begin position="1"/>
        <end position="29"/>
    </location>
</feature>
<dbReference type="PROSITE" id="PS00107">
    <property type="entry name" value="PROTEIN_KINASE_ATP"/>
    <property type="match status" value="1"/>
</dbReference>
<sequence length="565" mass="61642">MTRASSNLLLPLLLHWIAVAASAVARIGADPDVAALLRLKYCFGNASRSLLSWEASSSPCSWQGVKCSSNQRVMSLELSGHYLSGTLCADVGKLSSLLHLNLSRNALVGAIPAEIGNLVNLKVLDLHGNRFDGHIPEAITKLKKLRKLDLSYNRLSGNVPQGLSADSFKGNPDLCTSESCSGVEAHSFSTAMLAVMGSVLALLCFLAIVGVIRWRRRTTRSFTELASRKLSHNGAYECPTDYSLDELKLATAEFDETNILGQGASGVVYRGRSSGGYNVAVKQLINVEFKAGFAKEIEILSRARHKNVAGLLGFCNSRDDKFLVSEYVPGPNLTAFLSGQRRKEFDWDKRKIVILGVAKGLAYLHSSGMEIIHGSLKPSNILIDDDFTPKLTDHGLYRLLQQTSSQARDVRNAVYDPPEASTGTLMSSKGDSYGFGVFLIQMITGQPPWFLLETVRSAGVMLRDWVLQTCESGELIDEELRKSPVWEVKKIAQLATMCTELLPVLRPRMDEVVQFLVEEVLISNKSSELDGLFIELVMDTLHGDAQASASARRTGESLLPGGCTS</sequence>
<keyword evidence="4" id="KW-0433">Leucine-rich repeat</keyword>
<dbReference type="InterPro" id="IPR050994">
    <property type="entry name" value="At_inactive_RLKs"/>
</dbReference>
<evidence type="ECO:0000256" key="14">
    <source>
        <dbReference type="ARBA" id="ARBA00023180"/>
    </source>
</evidence>
<keyword evidence="7 19" id="KW-0732">Signal</keyword>
<keyword evidence="6 18" id="KW-0812">Transmembrane</keyword>
<dbReference type="InParanoid" id="D8SGM0"/>
<keyword evidence="10" id="KW-0418">Kinase</keyword>
<organism evidence="22">
    <name type="scientific">Selaginella moellendorffii</name>
    <name type="common">Spikemoss</name>
    <dbReference type="NCBI Taxonomy" id="88036"/>
    <lineage>
        <taxon>Eukaryota</taxon>
        <taxon>Viridiplantae</taxon>
        <taxon>Streptophyta</taxon>
        <taxon>Embryophyta</taxon>
        <taxon>Tracheophyta</taxon>
        <taxon>Lycopodiopsida</taxon>
        <taxon>Selaginellales</taxon>
        <taxon>Selaginellaceae</taxon>
        <taxon>Selaginella</taxon>
    </lineage>
</organism>
<keyword evidence="3" id="KW-0723">Serine/threonine-protein kinase</keyword>
<dbReference type="GO" id="GO:0005524">
    <property type="term" value="F:ATP binding"/>
    <property type="evidence" value="ECO:0007669"/>
    <property type="project" value="UniProtKB-UniRule"/>
</dbReference>
<evidence type="ECO:0000256" key="2">
    <source>
        <dbReference type="ARBA" id="ARBA00012513"/>
    </source>
</evidence>
<reference evidence="21 22" key="1">
    <citation type="journal article" date="2011" name="Science">
        <title>The Selaginella genome identifies genetic changes associated with the evolution of vascular plants.</title>
        <authorList>
            <person name="Banks J.A."/>
            <person name="Nishiyama T."/>
            <person name="Hasebe M."/>
            <person name="Bowman J.L."/>
            <person name="Gribskov M."/>
            <person name="dePamphilis C."/>
            <person name="Albert V.A."/>
            <person name="Aono N."/>
            <person name="Aoyama T."/>
            <person name="Ambrose B.A."/>
            <person name="Ashton N.W."/>
            <person name="Axtell M.J."/>
            <person name="Barker E."/>
            <person name="Barker M.S."/>
            <person name="Bennetzen J.L."/>
            <person name="Bonawitz N.D."/>
            <person name="Chapple C."/>
            <person name="Cheng C."/>
            <person name="Correa L.G."/>
            <person name="Dacre M."/>
            <person name="DeBarry J."/>
            <person name="Dreyer I."/>
            <person name="Elias M."/>
            <person name="Engstrom E.M."/>
            <person name="Estelle M."/>
            <person name="Feng L."/>
            <person name="Finet C."/>
            <person name="Floyd S.K."/>
            <person name="Frommer W.B."/>
            <person name="Fujita T."/>
            <person name="Gramzow L."/>
            <person name="Gutensohn M."/>
            <person name="Harholt J."/>
            <person name="Hattori M."/>
            <person name="Heyl A."/>
            <person name="Hirai T."/>
            <person name="Hiwatashi Y."/>
            <person name="Ishikawa M."/>
            <person name="Iwata M."/>
            <person name="Karol K.G."/>
            <person name="Koehler B."/>
            <person name="Kolukisaoglu U."/>
            <person name="Kubo M."/>
            <person name="Kurata T."/>
            <person name="Lalonde S."/>
            <person name="Li K."/>
            <person name="Li Y."/>
            <person name="Litt A."/>
            <person name="Lyons E."/>
            <person name="Manning G."/>
            <person name="Maruyama T."/>
            <person name="Michael T.P."/>
            <person name="Mikami K."/>
            <person name="Miyazaki S."/>
            <person name="Morinaga S."/>
            <person name="Murata T."/>
            <person name="Mueller-Roeber B."/>
            <person name="Nelson D.R."/>
            <person name="Obara M."/>
            <person name="Oguri Y."/>
            <person name="Olmstead R.G."/>
            <person name="Onodera N."/>
            <person name="Petersen B.L."/>
            <person name="Pils B."/>
            <person name="Prigge M."/>
            <person name="Rensing S.A."/>
            <person name="Riano-Pachon D.M."/>
            <person name="Roberts A.W."/>
            <person name="Sato Y."/>
            <person name="Scheller H.V."/>
            <person name="Schulz B."/>
            <person name="Schulz C."/>
            <person name="Shakirov E.V."/>
            <person name="Shibagaki N."/>
            <person name="Shinohara N."/>
            <person name="Shippen D.E."/>
            <person name="Soerensen I."/>
            <person name="Sotooka R."/>
            <person name="Sugimoto N."/>
            <person name="Sugita M."/>
            <person name="Sumikawa N."/>
            <person name="Tanurdzic M."/>
            <person name="Theissen G."/>
            <person name="Ulvskov P."/>
            <person name="Wakazuki S."/>
            <person name="Weng J.K."/>
            <person name="Willats W.W."/>
            <person name="Wipf D."/>
            <person name="Wolf P.G."/>
            <person name="Yang L."/>
            <person name="Zimmer A.D."/>
            <person name="Zhu Q."/>
            <person name="Mitros T."/>
            <person name="Hellsten U."/>
            <person name="Loque D."/>
            <person name="Otillar R."/>
            <person name="Salamov A."/>
            <person name="Schmutz J."/>
            <person name="Shapiro H."/>
            <person name="Lindquist E."/>
            <person name="Lucas S."/>
            <person name="Rokhsar D."/>
            <person name="Grigoriev I.V."/>
        </authorList>
    </citation>
    <scope>NUCLEOTIDE SEQUENCE [LARGE SCALE GENOMIC DNA]</scope>
</reference>
<feature type="domain" description="Protein kinase" evidence="20">
    <location>
        <begin position="254"/>
        <end position="521"/>
    </location>
</feature>
<keyword evidence="14" id="KW-0325">Glycoprotein</keyword>
<dbReference type="InterPro" id="IPR017441">
    <property type="entry name" value="Protein_kinase_ATP_BS"/>
</dbReference>
<dbReference type="Pfam" id="PF08263">
    <property type="entry name" value="LRRNT_2"/>
    <property type="match status" value="1"/>
</dbReference>
<name>D8SGM0_SELML</name>
<accession>D8SGM0</accession>
<evidence type="ECO:0000256" key="4">
    <source>
        <dbReference type="ARBA" id="ARBA00022614"/>
    </source>
</evidence>
<dbReference type="PANTHER" id="PTHR48010:SF5">
    <property type="entry name" value="PROTEIN TOO MANY MOUTHS"/>
    <property type="match status" value="1"/>
</dbReference>
<keyword evidence="22" id="KW-1185">Reference proteome</keyword>
<dbReference type="PANTHER" id="PTHR48010">
    <property type="entry name" value="OS05G0588300 PROTEIN"/>
    <property type="match status" value="1"/>
</dbReference>
<dbReference type="AlphaFoldDB" id="D8SGM0"/>
<dbReference type="GO" id="GO:0016020">
    <property type="term" value="C:membrane"/>
    <property type="evidence" value="ECO:0000318"/>
    <property type="project" value="GO_Central"/>
</dbReference>
<dbReference type="Gene3D" id="1.10.510.10">
    <property type="entry name" value="Transferase(Phosphotransferase) domain 1"/>
    <property type="match status" value="1"/>
</dbReference>
<evidence type="ECO:0000256" key="19">
    <source>
        <dbReference type="SAM" id="SignalP"/>
    </source>
</evidence>
<comment type="catalytic activity">
    <reaction evidence="15">
        <text>L-threonyl-[protein] + ATP = O-phospho-L-threonyl-[protein] + ADP + H(+)</text>
        <dbReference type="Rhea" id="RHEA:46608"/>
        <dbReference type="Rhea" id="RHEA-COMP:11060"/>
        <dbReference type="Rhea" id="RHEA-COMP:11605"/>
        <dbReference type="ChEBI" id="CHEBI:15378"/>
        <dbReference type="ChEBI" id="CHEBI:30013"/>
        <dbReference type="ChEBI" id="CHEBI:30616"/>
        <dbReference type="ChEBI" id="CHEBI:61977"/>
        <dbReference type="ChEBI" id="CHEBI:456216"/>
        <dbReference type="EC" id="2.7.11.1"/>
    </reaction>
</comment>
<evidence type="ECO:0000259" key="20">
    <source>
        <dbReference type="PROSITE" id="PS50011"/>
    </source>
</evidence>